<evidence type="ECO:0000256" key="1">
    <source>
        <dbReference type="SAM" id="Phobius"/>
    </source>
</evidence>
<dbReference type="AlphaFoldDB" id="A0A8D8ZBG2"/>
<sequence length="103" mass="11682">MMTLALSSCLGSPVAMMTLASYPEVLVSIPACFLSILFSSFSRIIQCRPILKVRFTELKTEGQTKEGLIYLFVQFEQPFQCWVWAVYNSGQIIETAIKKTFDE</sequence>
<keyword evidence="1" id="KW-0472">Membrane</keyword>
<feature type="transmembrane region" description="Helical" evidence="1">
    <location>
        <begin position="26"/>
        <end position="45"/>
    </location>
</feature>
<keyword evidence="1" id="KW-0812">Transmembrane</keyword>
<keyword evidence="1" id="KW-1133">Transmembrane helix</keyword>
<proteinExistence type="predicted"/>
<accession>A0A8D8ZBG2</accession>
<protein>
    <submittedName>
        <fullName evidence="2">Uncharacterized protein</fullName>
    </submittedName>
</protein>
<name>A0A8D8ZBG2_9HEMI</name>
<dbReference type="EMBL" id="HBUF01466447">
    <property type="protein sequence ID" value="CAG6744425.1"/>
    <property type="molecule type" value="Transcribed_RNA"/>
</dbReference>
<evidence type="ECO:0000313" key="2">
    <source>
        <dbReference type="EMBL" id="CAG6744425.1"/>
    </source>
</evidence>
<organism evidence="2">
    <name type="scientific">Cacopsylla melanoneura</name>
    <dbReference type="NCBI Taxonomy" id="428564"/>
    <lineage>
        <taxon>Eukaryota</taxon>
        <taxon>Metazoa</taxon>
        <taxon>Ecdysozoa</taxon>
        <taxon>Arthropoda</taxon>
        <taxon>Hexapoda</taxon>
        <taxon>Insecta</taxon>
        <taxon>Pterygota</taxon>
        <taxon>Neoptera</taxon>
        <taxon>Paraneoptera</taxon>
        <taxon>Hemiptera</taxon>
        <taxon>Sternorrhyncha</taxon>
        <taxon>Psylloidea</taxon>
        <taxon>Psyllidae</taxon>
        <taxon>Psyllinae</taxon>
        <taxon>Cacopsylla</taxon>
    </lineage>
</organism>
<reference evidence="2" key="1">
    <citation type="submission" date="2021-05" db="EMBL/GenBank/DDBJ databases">
        <authorList>
            <person name="Alioto T."/>
            <person name="Alioto T."/>
            <person name="Gomez Garrido J."/>
        </authorList>
    </citation>
    <scope>NUCLEOTIDE SEQUENCE</scope>
</reference>